<dbReference type="Gene3D" id="3.20.20.140">
    <property type="entry name" value="Metal-dependent hydrolases"/>
    <property type="match status" value="1"/>
</dbReference>
<reference evidence="7" key="1">
    <citation type="submission" date="2023-07" db="EMBL/GenBank/DDBJ databases">
        <title>30 novel species of actinomycetes from the DSMZ collection.</title>
        <authorList>
            <person name="Nouioui I."/>
        </authorList>
    </citation>
    <scope>NUCLEOTIDE SEQUENCE [LARGE SCALE GENOMIC DNA]</scope>
    <source>
        <strain evidence="7">DSM 41886</strain>
    </source>
</reference>
<dbReference type="InterPro" id="IPR006680">
    <property type="entry name" value="Amidohydro-rel"/>
</dbReference>
<organism evidence="6 7">
    <name type="scientific">Streptomyces johnsoniae</name>
    <dbReference type="NCBI Taxonomy" id="3075532"/>
    <lineage>
        <taxon>Bacteria</taxon>
        <taxon>Bacillati</taxon>
        <taxon>Actinomycetota</taxon>
        <taxon>Actinomycetes</taxon>
        <taxon>Kitasatosporales</taxon>
        <taxon>Streptomycetaceae</taxon>
        <taxon>Streptomyces</taxon>
    </lineage>
</organism>
<evidence type="ECO:0000259" key="5">
    <source>
        <dbReference type="Pfam" id="PF01979"/>
    </source>
</evidence>
<dbReference type="Proteomes" id="UP001183615">
    <property type="component" value="Unassembled WGS sequence"/>
</dbReference>
<dbReference type="SUPFAM" id="SSF51338">
    <property type="entry name" value="Composite domain of metallo-dependent hydrolases"/>
    <property type="match status" value="2"/>
</dbReference>
<dbReference type="RefSeq" id="WP_311616876.1">
    <property type="nucleotide sequence ID" value="NZ_JAVREV010000003.1"/>
</dbReference>
<dbReference type="EC" id="3.5.2.2" evidence="6"/>
<protein>
    <submittedName>
        <fullName evidence="6">Dihydropyrimidinase</fullName>
        <ecNumber evidence="6">3.5.2.2</ecNumber>
    </submittedName>
</protein>
<feature type="domain" description="Amidohydrolase-related" evidence="5">
    <location>
        <begin position="56"/>
        <end position="452"/>
    </location>
</feature>
<comment type="caution">
    <text evidence="6">The sequence shown here is derived from an EMBL/GenBank/DDBJ whole genome shotgun (WGS) entry which is preliminary data.</text>
</comment>
<sequence length="477" mass="51056">MPHPATRTTLVRGGTVVTAEAVFRADVLIRDGIVAAVGDGADWAADDTIDAGGALLLPGGVDAHTHLEYPIDGFTTRTADDFTSGTVAAAHGGTTTVIDFVKKEPDRTLYETFLRRREDARARCVVDFGLHAIVPPRDQQPEIKDDLLRLLDEGVSSWKFFMAYPGTQMVDDAQLLADMTLAAEHGALPMVHAENGHLVAHETRRLVDAGHVAEHHHHAAHPHAAEAEAVHRALTLAEAAGSPLFVVHVSSARAADELARARAAGRPAWGETCPQYLVAAYEDYAGLGERAAGWICSPPIRERANQDALWTHLAAGGLSTVGTDHAGFCLGQPPDLPPQKLREPGWFPGTPNGVPGVEERLALLYHHGVAAGRLALSRFVEITATRPAKLFGLHPRKGTIAAGADADLVVWDPDAHHVLSADTAHSRPDYSLYEGMEVTGRAVHVLSRGDLVVSEGTLLGRPGRGRYLHRTTTARST</sequence>
<evidence type="ECO:0000256" key="4">
    <source>
        <dbReference type="ARBA" id="ARBA00022801"/>
    </source>
</evidence>
<keyword evidence="4 6" id="KW-0378">Hydrolase</keyword>
<evidence type="ECO:0000313" key="6">
    <source>
        <dbReference type="EMBL" id="MDT0442448.1"/>
    </source>
</evidence>
<dbReference type="NCBIfam" id="TIGR02033">
    <property type="entry name" value="D-hydantoinase"/>
    <property type="match status" value="1"/>
</dbReference>
<accession>A0ABU2S0A7</accession>
<dbReference type="Pfam" id="PF01979">
    <property type="entry name" value="Amidohydro_1"/>
    <property type="match status" value="1"/>
</dbReference>
<dbReference type="EMBL" id="JAVREV010000003">
    <property type="protein sequence ID" value="MDT0442448.1"/>
    <property type="molecule type" value="Genomic_DNA"/>
</dbReference>
<dbReference type="InterPro" id="IPR011059">
    <property type="entry name" value="Metal-dep_hydrolase_composite"/>
</dbReference>
<comment type="similarity">
    <text evidence="2">Belongs to the metallo-dependent hydrolases superfamily. Hydantoinase/dihydropyrimidinase family.</text>
</comment>
<evidence type="ECO:0000313" key="7">
    <source>
        <dbReference type="Proteomes" id="UP001183615"/>
    </source>
</evidence>
<proteinExistence type="inferred from homology"/>
<name>A0ABU2S0A7_9ACTN</name>
<dbReference type="InterPro" id="IPR011778">
    <property type="entry name" value="Hydantoinase/dihydroPyrase"/>
</dbReference>
<evidence type="ECO:0000256" key="3">
    <source>
        <dbReference type="ARBA" id="ARBA00022723"/>
    </source>
</evidence>
<evidence type="ECO:0000256" key="1">
    <source>
        <dbReference type="ARBA" id="ARBA00001947"/>
    </source>
</evidence>
<dbReference type="InterPro" id="IPR050378">
    <property type="entry name" value="Metallo-dep_Hydrolases_sf"/>
</dbReference>
<dbReference type="SUPFAM" id="SSF51556">
    <property type="entry name" value="Metallo-dependent hydrolases"/>
    <property type="match status" value="1"/>
</dbReference>
<keyword evidence="7" id="KW-1185">Reference proteome</keyword>
<dbReference type="InterPro" id="IPR032466">
    <property type="entry name" value="Metal_Hydrolase"/>
</dbReference>
<keyword evidence="3" id="KW-0479">Metal-binding</keyword>
<dbReference type="Gene3D" id="2.30.40.10">
    <property type="entry name" value="Urease, subunit C, domain 1"/>
    <property type="match status" value="1"/>
</dbReference>
<dbReference type="PANTHER" id="PTHR11647">
    <property type="entry name" value="HYDRANTOINASE/DIHYDROPYRIMIDINASE FAMILY MEMBER"/>
    <property type="match status" value="1"/>
</dbReference>
<gene>
    <name evidence="6" type="primary">hydA</name>
    <name evidence="6" type="ORF">RM779_07545</name>
</gene>
<dbReference type="GO" id="GO:0004157">
    <property type="term" value="F:dihydropyrimidinase activity"/>
    <property type="evidence" value="ECO:0007669"/>
    <property type="project" value="UniProtKB-EC"/>
</dbReference>
<evidence type="ECO:0000256" key="2">
    <source>
        <dbReference type="ARBA" id="ARBA00008829"/>
    </source>
</evidence>
<comment type="cofactor">
    <cofactor evidence="1">
        <name>Zn(2+)</name>
        <dbReference type="ChEBI" id="CHEBI:29105"/>
    </cofactor>
</comment>
<dbReference type="PANTHER" id="PTHR11647:SF1">
    <property type="entry name" value="COLLAPSIN RESPONSE MEDIATOR PROTEIN"/>
    <property type="match status" value="1"/>
</dbReference>